<dbReference type="STRING" id="479433.Caci_5693"/>
<evidence type="ECO:0000256" key="4">
    <source>
        <dbReference type="ARBA" id="ARBA00023136"/>
    </source>
</evidence>
<keyword evidence="8" id="KW-1185">Reference proteome</keyword>
<evidence type="ECO:0000256" key="2">
    <source>
        <dbReference type="ARBA" id="ARBA00022692"/>
    </source>
</evidence>
<proteinExistence type="predicted"/>
<feature type="transmembrane region" description="Helical" evidence="5">
    <location>
        <begin position="6"/>
        <end position="24"/>
    </location>
</feature>
<accession>C7QCA3</accession>
<evidence type="ECO:0000259" key="6">
    <source>
        <dbReference type="Pfam" id="PF07291"/>
    </source>
</evidence>
<keyword evidence="4 5" id="KW-0472">Membrane</keyword>
<evidence type="ECO:0000256" key="5">
    <source>
        <dbReference type="SAM" id="Phobius"/>
    </source>
</evidence>
<dbReference type="GO" id="GO:0030416">
    <property type="term" value="P:methylamine metabolic process"/>
    <property type="evidence" value="ECO:0007669"/>
    <property type="project" value="InterPro"/>
</dbReference>
<feature type="domain" description="Methylamine utilisation protein MauE" evidence="6">
    <location>
        <begin position="5"/>
        <end position="128"/>
    </location>
</feature>
<dbReference type="EMBL" id="CP001700">
    <property type="protein sequence ID" value="ACU74551.1"/>
    <property type="molecule type" value="Genomic_DNA"/>
</dbReference>
<dbReference type="KEGG" id="cai:Caci_5693"/>
<dbReference type="InterPro" id="IPR009908">
    <property type="entry name" value="Methylamine_util_MauE"/>
</dbReference>
<feature type="transmembrane region" description="Helical" evidence="5">
    <location>
        <begin position="66"/>
        <end position="88"/>
    </location>
</feature>
<evidence type="ECO:0000313" key="8">
    <source>
        <dbReference type="Proteomes" id="UP000000851"/>
    </source>
</evidence>
<dbReference type="AlphaFoldDB" id="C7QCA3"/>
<dbReference type="RefSeq" id="WP_015794280.1">
    <property type="nucleotide sequence ID" value="NC_013131.1"/>
</dbReference>
<dbReference type="Proteomes" id="UP000000851">
    <property type="component" value="Chromosome"/>
</dbReference>
<keyword evidence="2 5" id="KW-0812">Transmembrane</keyword>
<sequence>MTSTAWFAEPLVLGLSGLMLWAGLEKLRSGSEFEATLAGVGVPRVFTPLLRWGLPAAEIAVGTTVALVPSALLPRIGVLILAAAFAIAGVQGLRATEKIACSCLGGTGDAALGWRQIAALPVWAAAVGAVSASHPPANGSDGPTRLAAAVLLMCTVRASTALRLARAARVNRVSFAEGIGQPASIFTYPQEG</sequence>
<dbReference type="HOGENOM" id="CLU_1412917_0_0_11"/>
<dbReference type="GO" id="GO:0016020">
    <property type="term" value="C:membrane"/>
    <property type="evidence" value="ECO:0007669"/>
    <property type="project" value="UniProtKB-SubCell"/>
</dbReference>
<keyword evidence="3 5" id="KW-1133">Transmembrane helix</keyword>
<organism evidence="7 8">
    <name type="scientific">Catenulispora acidiphila (strain DSM 44928 / JCM 14897 / NBRC 102108 / NRRL B-24433 / ID139908)</name>
    <dbReference type="NCBI Taxonomy" id="479433"/>
    <lineage>
        <taxon>Bacteria</taxon>
        <taxon>Bacillati</taxon>
        <taxon>Actinomycetota</taxon>
        <taxon>Actinomycetes</taxon>
        <taxon>Catenulisporales</taxon>
        <taxon>Catenulisporaceae</taxon>
        <taxon>Catenulispora</taxon>
    </lineage>
</organism>
<evidence type="ECO:0000256" key="1">
    <source>
        <dbReference type="ARBA" id="ARBA00004141"/>
    </source>
</evidence>
<comment type="subcellular location">
    <subcellularLocation>
        <location evidence="1">Membrane</location>
        <topology evidence="1">Multi-pass membrane protein</topology>
    </subcellularLocation>
</comment>
<dbReference type="Pfam" id="PF07291">
    <property type="entry name" value="MauE"/>
    <property type="match status" value="1"/>
</dbReference>
<reference evidence="7 8" key="1">
    <citation type="journal article" date="2009" name="Stand. Genomic Sci.">
        <title>Complete genome sequence of Catenulispora acidiphila type strain (ID 139908).</title>
        <authorList>
            <person name="Copeland A."/>
            <person name="Lapidus A."/>
            <person name="Glavina Del Rio T."/>
            <person name="Nolan M."/>
            <person name="Lucas S."/>
            <person name="Chen F."/>
            <person name="Tice H."/>
            <person name="Cheng J.F."/>
            <person name="Bruce D."/>
            <person name="Goodwin L."/>
            <person name="Pitluck S."/>
            <person name="Mikhailova N."/>
            <person name="Pati A."/>
            <person name="Ivanova N."/>
            <person name="Mavromatis K."/>
            <person name="Chen A."/>
            <person name="Palaniappan K."/>
            <person name="Chain P."/>
            <person name="Land M."/>
            <person name="Hauser L."/>
            <person name="Chang Y.J."/>
            <person name="Jeffries C.D."/>
            <person name="Chertkov O."/>
            <person name="Brettin T."/>
            <person name="Detter J.C."/>
            <person name="Han C."/>
            <person name="Ali Z."/>
            <person name="Tindall B.J."/>
            <person name="Goker M."/>
            <person name="Bristow J."/>
            <person name="Eisen J.A."/>
            <person name="Markowitz V."/>
            <person name="Hugenholtz P."/>
            <person name="Kyrpides N.C."/>
            <person name="Klenk H.P."/>
        </authorList>
    </citation>
    <scope>NUCLEOTIDE SEQUENCE [LARGE SCALE GENOMIC DNA]</scope>
    <source>
        <strain evidence="8">DSM 44928 / JCM 14897 / NBRC 102108 / NRRL B-24433 / ID139908</strain>
    </source>
</reference>
<name>C7QCA3_CATAD</name>
<evidence type="ECO:0000256" key="3">
    <source>
        <dbReference type="ARBA" id="ARBA00022989"/>
    </source>
</evidence>
<gene>
    <name evidence="7" type="ordered locus">Caci_5693</name>
</gene>
<evidence type="ECO:0000313" key="7">
    <source>
        <dbReference type="EMBL" id="ACU74551.1"/>
    </source>
</evidence>
<dbReference type="InParanoid" id="C7QCA3"/>
<protein>
    <recommendedName>
        <fullName evidence="6">Methylamine utilisation protein MauE domain-containing protein</fullName>
    </recommendedName>
</protein>
<dbReference type="eggNOG" id="ENOG5033EQT">
    <property type="taxonomic scope" value="Bacteria"/>
</dbReference>